<keyword evidence="1" id="KW-0812">Transmembrane</keyword>
<evidence type="ECO:0000256" key="1">
    <source>
        <dbReference type="SAM" id="Phobius"/>
    </source>
</evidence>
<comment type="caution">
    <text evidence="2">The sequence shown here is derived from an EMBL/GenBank/DDBJ whole genome shotgun (WGS) entry which is preliminary data.</text>
</comment>
<accession>A0A834ZK00</accession>
<dbReference type="NCBIfam" id="TIGR01571">
    <property type="entry name" value="A_thal_Cys_rich"/>
    <property type="match status" value="2"/>
</dbReference>
<keyword evidence="1" id="KW-0472">Membrane</keyword>
<dbReference type="Proteomes" id="UP000655225">
    <property type="component" value="Unassembled WGS sequence"/>
</dbReference>
<dbReference type="EMBL" id="JABCRI010000004">
    <property type="protein sequence ID" value="KAF8407832.1"/>
    <property type="molecule type" value="Genomic_DNA"/>
</dbReference>
<reference evidence="2 3" key="1">
    <citation type="submission" date="2020-04" db="EMBL/GenBank/DDBJ databases">
        <title>Plant Genome Project.</title>
        <authorList>
            <person name="Zhang R.-G."/>
        </authorList>
    </citation>
    <scope>NUCLEOTIDE SEQUENCE [LARGE SCALE GENOMIC DNA]</scope>
    <source>
        <strain evidence="2">YNK0</strain>
        <tissue evidence="2">Leaf</tissue>
    </source>
</reference>
<feature type="transmembrane region" description="Helical" evidence="1">
    <location>
        <begin position="240"/>
        <end position="259"/>
    </location>
</feature>
<dbReference type="PANTHER" id="PTHR15907">
    <property type="entry name" value="DUF614 FAMILY PROTEIN-RELATED"/>
    <property type="match status" value="1"/>
</dbReference>
<organism evidence="2 3">
    <name type="scientific">Tetracentron sinense</name>
    <name type="common">Spur-leaf</name>
    <dbReference type="NCBI Taxonomy" id="13715"/>
    <lineage>
        <taxon>Eukaryota</taxon>
        <taxon>Viridiplantae</taxon>
        <taxon>Streptophyta</taxon>
        <taxon>Embryophyta</taxon>
        <taxon>Tracheophyta</taxon>
        <taxon>Spermatophyta</taxon>
        <taxon>Magnoliopsida</taxon>
        <taxon>Trochodendrales</taxon>
        <taxon>Trochodendraceae</taxon>
        <taxon>Tetracentron</taxon>
    </lineage>
</organism>
<evidence type="ECO:0000313" key="2">
    <source>
        <dbReference type="EMBL" id="KAF8407832.1"/>
    </source>
</evidence>
<evidence type="ECO:0000313" key="3">
    <source>
        <dbReference type="Proteomes" id="UP000655225"/>
    </source>
</evidence>
<dbReference type="Pfam" id="PF04749">
    <property type="entry name" value="PLAC8"/>
    <property type="match status" value="2"/>
</dbReference>
<keyword evidence="3" id="KW-1185">Reference proteome</keyword>
<name>A0A834ZK00_TETSI</name>
<dbReference type="OrthoDB" id="1045822at2759"/>
<gene>
    <name evidence="2" type="ORF">HHK36_006968</name>
</gene>
<protein>
    <submittedName>
        <fullName evidence="2">Uncharacterized protein</fullName>
    </submittedName>
</protein>
<dbReference type="AlphaFoldDB" id="A0A834ZK00"/>
<dbReference type="InterPro" id="IPR006461">
    <property type="entry name" value="PLAC_motif_containing"/>
</dbReference>
<feature type="transmembrane region" description="Helical" evidence="1">
    <location>
        <begin position="52"/>
        <end position="72"/>
    </location>
</feature>
<keyword evidence="1" id="KW-1133">Transmembrane helix</keyword>
<sequence>MLSLMAMALTTLPKVEKMLQRDAGPAAGRCSYADVAACTEWRVFCIDYCTSCIVACGVGALGYLLILALIGWTCPLTCIYRSRMRRIFGLVEYPAPDWLVHLFCEYCALCQEYRELRNRGFDPSLGKRSNMNESLQNNGHVMYSFNTNEIQKEPLSPEASAPPFPSAIGLPVSSVNQSNSATPPTAPLFHSHSPVPWSTGLCHCCDDVSSCCLTCWCPCVTFGRIAEMVDRGSTSCGVSGALYTLILCVTGCSCLYSCFYRSKLRGQYFLEESPCTDCLVHCCCEECALCQEYRELKNHGFDMSIGWHGNVERQNRGVAMPPAVQRGMIR</sequence>
<proteinExistence type="predicted"/>